<dbReference type="CDD" id="cd06559">
    <property type="entry name" value="Endonuclease_V"/>
    <property type="match status" value="1"/>
</dbReference>
<dbReference type="EMBL" id="LWQS01000039">
    <property type="protein sequence ID" value="OAN47115.1"/>
    <property type="molecule type" value="Genomic_DNA"/>
</dbReference>
<gene>
    <name evidence="6" type="primary">nfi</name>
    <name evidence="7" type="ORF">A6A03_10850</name>
</gene>
<comment type="similarity">
    <text evidence="6">Belongs to the endonuclease V family.</text>
</comment>
<keyword evidence="3 6" id="KW-0540">Nuclease</keyword>
<keyword evidence="6" id="KW-0479">Metal-binding</keyword>
<dbReference type="GO" id="GO:0043737">
    <property type="term" value="F:deoxyribonuclease V activity"/>
    <property type="evidence" value="ECO:0007669"/>
    <property type="project" value="UniProtKB-UniRule"/>
</dbReference>
<dbReference type="Proteomes" id="UP000078287">
    <property type="component" value="Unassembled WGS sequence"/>
</dbReference>
<organism evidence="7 8">
    <name type="scientific">Chloroflexus islandicus</name>
    <dbReference type="NCBI Taxonomy" id="1707952"/>
    <lineage>
        <taxon>Bacteria</taxon>
        <taxon>Bacillati</taxon>
        <taxon>Chloroflexota</taxon>
        <taxon>Chloroflexia</taxon>
        <taxon>Chloroflexales</taxon>
        <taxon>Chloroflexineae</taxon>
        <taxon>Chloroflexaceae</taxon>
        <taxon>Chloroflexus</taxon>
    </lineage>
</organism>
<reference evidence="7 8" key="1">
    <citation type="submission" date="2016-04" db="EMBL/GenBank/DDBJ databases">
        <title>Chloroflexus islandicus sp. nov., a thermophilic filamentous anoxygenic phototrophic bacterium from geyser Strokkur (Iceland).</title>
        <authorList>
            <person name="Gaisin V.A."/>
            <person name="Kalashnikov A.M."/>
            <person name="Sukhacheva M.V."/>
            <person name="Grouzdev D.S."/>
            <person name="Ivanov T.M."/>
            <person name="Kuznetsov B."/>
            <person name="Gorlenko V.M."/>
        </authorList>
    </citation>
    <scope>NUCLEOTIDE SEQUENCE [LARGE SCALE GENOMIC DNA]</scope>
    <source>
        <strain evidence="8">isl-2</strain>
    </source>
</reference>
<dbReference type="AlphaFoldDB" id="A0A178MG89"/>
<name>A0A178MG89_9CHLR</name>
<dbReference type="InterPro" id="IPR007581">
    <property type="entry name" value="Endonuclease-V"/>
</dbReference>
<evidence type="ECO:0000313" key="7">
    <source>
        <dbReference type="EMBL" id="OAN47115.1"/>
    </source>
</evidence>
<evidence type="ECO:0000256" key="3">
    <source>
        <dbReference type="ARBA" id="ARBA00022722"/>
    </source>
</evidence>
<dbReference type="RefSeq" id="WP_066784831.1">
    <property type="nucleotide sequence ID" value="NZ_LWQS01000039.1"/>
</dbReference>
<dbReference type="GO" id="GO:0006281">
    <property type="term" value="P:DNA repair"/>
    <property type="evidence" value="ECO:0007669"/>
    <property type="project" value="UniProtKB-UniRule"/>
</dbReference>
<evidence type="ECO:0000256" key="1">
    <source>
        <dbReference type="ARBA" id="ARBA00004496"/>
    </source>
</evidence>
<keyword evidence="6" id="KW-0227">DNA damage</keyword>
<dbReference type="GO" id="GO:0000287">
    <property type="term" value="F:magnesium ion binding"/>
    <property type="evidence" value="ECO:0007669"/>
    <property type="project" value="UniProtKB-UniRule"/>
</dbReference>
<comment type="subcellular location">
    <subcellularLocation>
        <location evidence="1 6">Cytoplasm</location>
    </subcellularLocation>
</comment>
<dbReference type="PANTHER" id="PTHR28511">
    <property type="entry name" value="ENDONUCLEASE V"/>
    <property type="match status" value="1"/>
</dbReference>
<protein>
    <recommendedName>
        <fullName evidence="6">Endonuclease V</fullName>
        <ecNumber evidence="6">3.1.21.7</ecNumber>
    </recommendedName>
    <alternativeName>
        <fullName evidence="6">Deoxyinosine 3'endonuclease</fullName>
    </alternativeName>
    <alternativeName>
        <fullName evidence="6">Deoxyribonuclease V</fullName>
        <shortName evidence="6">DNase V</shortName>
    </alternativeName>
</protein>
<evidence type="ECO:0000256" key="5">
    <source>
        <dbReference type="ARBA" id="ARBA00022801"/>
    </source>
</evidence>
<keyword evidence="8" id="KW-1185">Reference proteome</keyword>
<keyword evidence="2 6" id="KW-0963">Cytoplasm</keyword>
<dbReference type="GO" id="GO:0016891">
    <property type="term" value="F:RNA endonuclease activity producing 5'-phosphomonoesters, hydrolytic mechanism"/>
    <property type="evidence" value="ECO:0007669"/>
    <property type="project" value="TreeGrafter"/>
</dbReference>
<comment type="caution">
    <text evidence="7">The sequence shown here is derived from an EMBL/GenBank/DDBJ whole genome shotgun (WGS) entry which is preliminary data.</text>
</comment>
<dbReference type="GO" id="GO:0005737">
    <property type="term" value="C:cytoplasm"/>
    <property type="evidence" value="ECO:0007669"/>
    <property type="project" value="UniProtKB-SubCell"/>
</dbReference>
<accession>A0A178MG89</accession>
<evidence type="ECO:0000256" key="2">
    <source>
        <dbReference type="ARBA" id="ARBA00022490"/>
    </source>
</evidence>
<keyword evidence="6" id="KW-0460">Magnesium</keyword>
<proteinExistence type="inferred from homology"/>
<evidence type="ECO:0000313" key="8">
    <source>
        <dbReference type="Proteomes" id="UP000078287"/>
    </source>
</evidence>
<dbReference type="Gene3D" id="3.30.2170.10">
    <property type="entry name" value="archaeoglobus fulgidus dsm 4304 superfamily"/>
    <property type="match status" value="1"/>
</dbReference>
<sequence length="223" mass="24465">MLTIDDHDERIAAAIAEQQALRQRVVSRDVFGELRLVAGVDAGFEQDGAVIRAAVVVLRFPELAPVDYALVRQPVTFPYVPGLLAFREAPAIMAALDRLRETPDLVICDGHGIAHPRRCGIACHIGVLLDLPTIGCAKQRLVGRFTPPAPERGARSPLFDGHEQIGWVLRTRADAQPVFVSPGHRVSLDRAPELVMACTTRFRLPETTRFAHRLASHGQLPLV</sequence>
<dbReference type="EC" id="3.1.21.7" evidence="6"/>
<keyword evidence="5 6" id="KW-0378">Hydrolase</keyword>
<comment type="function">
    <text evidence="6">DNA repair enzyme involved in the repair of deaminated bases. Selectively cleaves double-stranded DNA at the second phosphodiester bond 3' to a deoxyinosine leaving behind the intact lesion on the nicked DNA.</text>
</comment>
<dbReference type="GO" id="GO:0003727">
    <property type="term" value="F:single-stranded RNA binding"/>
    <property type="evidence" value="ECO:0007669"/>
    <property type="project" value="TreeGrafter"/>
</dbReference>
<evidence type="ECO:0000256" key="6">
    <source>
        <dbReference type="HAMAP-Rule" id="MF_00801"/>
    </source>
</evidence>
<keyword evidence="4 6" id="KW-0255">Endonuclease</keyword>
<feature type="binding site" evidence="6">
    <location>
        <position position="109"/>
    </location>
    <ligand>
        <name>Mg(2+)</name>
        <dbReference type="ChEBI" id="CHEBI:18420"/>
    </ligand>
</feature>
<dbReference type="HAMAP" id="MF_00801">
    <property type="entry name" value="Endonuclease_5"/>
    <property type="match status" value="1"/>
</dbReference>
<dbReference type="STRING" id="1707952.A6A03_10850"/>
<dbReference type="PANTHER" id="PTHR28511:SF1">
    <property type="entry name" value="ENDONUCLEASE V"/>
    <property type="match status" value="1"/>
</dbReference>
<comment type="cofactor">
    <cofactor evidence="6">
        <name>Mg(2+)</name>
        <dbReference type="ChEBI" id="CHEBI:18420"/>
    </cofactor>
</comment>
<evidence type="ECO:0000256" key="4">
    <source>
        <dbReference type="ARBA" id="ARBA00022759"/>
    </source>
</evidence>
<keyword evidence="6" id="KW-0234">DNA repair</keyword>
<comment type="catalytic activity">
    <reaction evidence="6">
        <text>Endonucleolytic cleavage at apurinic or apyrimidinic sites to products with a 5'-phosphate.</text>
        <dbReference type="EC" id="3.1.21.7"/>
    </reaction>
</comment>
<dbReference type="NCBIfam" id="NF008629">
    <property type="entry name" value="PRK11617.1"/>
    <property type="match status" value="1"/>
</dbReference>
<dbReference type="Pfam" id="PF04493">
    <property type="entry name" value="Endonuclease_5"/>
    <property type="match status" value="1"/>
</dbReference>
<feature type="binding site" evidence="6">
    <location>
        <position position="41"/>
    </location>
    <ligand>
        <name>Mg(2+)</name>
        <dbReference type="ChEBI" id="CHEBI:18420"/>
    </ligand>
</feature>
<dbReference type="OrthoDB" id="9790916at2"/>
<feature type="site" description="Interaction with target DNA" evidence="6">
    <location>
        <position position="79"/>
    </location>
</feature>